<dbReference type="OMA" id="DEYCFAR"/>
<dbReference type="Pfam" id="PF23344">
    <property type="entry name" value="ZP-N"/>
    <property type="match status" value="1"/>
</dbReference>
<dbReference type="KEGG" id="pbi:112542842"/>
<dbReference type="GO" id="GO:0032190">
    <property type="term" value="F:acrosin binding"/>
    <property type="evidence" value="ECO:0007669"/>
    <property type="project" value="TreeGrafter"/>
</dbReference>
<dbReference type="GO" id="GO:0035803">
    <property type="term" value="P:egg coat formation"/>
    <property type="evidence" value="ECO:0007669"/>
    <property type="project" value="TreeGrafter"/>
</dbReference>
<dbReference type="GO" id="GO:2000344">
    <property type="term" value="P:positive regulation of acrosome reaction"/>
    <property type="evidence" value="ECO:0007669"/>
    <property type="project" value="TreeGrafter"/>
</dbReference>
<dbReference type="GO" id="GO:0007339">
    <property type="term" value="P:binding of sperm to zona pellucida"/>
    <property type="evidence" value="ECO:0007669"/>
    <property type="project" value="TreeGrafter"/>
</dbReference>
<dbReference type="GO" id="GO:0031012">
    <property type="term" value="C:extracellular matrix"/>
    <property type="evidence" value="ECO:0007669"/>
    <property type="project" value="TreeGrafter"/>
</dbReference>
<reference evidence="3" key="1">
    <citation type="submission" date="2025-08" db="UniProtKB">
        <authorList>
            <consortium name="RefSeq"/>
        </authorList>
    </citation>
    <scope>IDENTIFICATION</scope>
    <source>
        <tissue evidence="3">Liver</tissue>
    </source>
</reference>
<dbReference type="RefSeq" id="XP_025032422.1">
    <property type="nucleotide sequence ID" value="XM_025176654.1"/>
</dbReference>
<protein>
    <submittedName>
        <fullName evidence="3">Zona pellucida sperm-binding protein 3-like</fullName>
    </submittedName>
</protein>
<dbReference type="GeneID" id="112542842"/>
<dbReference type="OrthoDB" id="8880842at2759"/>
<dbReference type="FunFam" id="2.60.40.3210:FF:000001">
    <property type="entry name" value="Zona pellucida sperm-binding protein 3"/>
    <property type="match status" value="1"/>
</dbReference>
<evidence type="ECO:0000259" key="1">
    <source>
        <dbReference type="PROSITE" id="PS51034"/>
    </source>
</evidence>
<dbReference type="PROSITE" id="PS51034">
    <property type="entry name" value="ZP_2"/>
    <property type="match status" value="1"/>
</dbReference>
<feature type="domain" description="ZP" evidence="1">
    <location>
        <begin position="4"/>
        <end position="141"/>
    </location>
</feature>
<proteinExistence type="predicted"/>
<dbReference type="InterPro" id="IPR055356">
    <property type="entry name" value="ZP-N"/>
</dbReference>
<sequence>MQVQCEPHRMVVTVPRDLFGVGKLVDPTELALGAAACPPVSPDTRAGVVVFEAGLHECGSVVQMTPDLLIYQTNLFYRPLVANHPVIVRSHGATIRLECRYPRRDNVTSKPVQPTWLPFGSTALQEAKLGFSLRLMNGEEA</sequence>
<gene>
    <name evidence="3" type="primary">LOC112542842</name>
</gene>
<dbReference type="PANTHER" id="PTHR11576">
    <property type="entry name" value="ZONA PELLUCIDA SPERM-BINDING PROTEIN 3"/>
    <property type="match status" value="1"/>
</dbReference>
<dbReference type="InterPro" id="IPR001507">
    <property type="entry name" value="ZP_dom"/>
</dbReference>
<dbReference type="PANTHER" id="PTHR11576:SF2">
    <property type="entry name" value="ZONA PELLUCIDA SPERM-BINDING PROTEIN 3"/>
    <property type="match status" value="1"/>
</dbReference>
<accession>A0A9F5N5A4</accession>
<evidence type="ECO:0000313" key="2">
    <source>
        <dbReference type="Proteomes" id="UP000695026"/>
    </source>
</evidence>
<dbReference type="Proteomes" id="UP000695026">
    <property type="component" value="Unplaced"/>
</dbReference>
<evidence type="ECO:0000313" key="3">
    <source>
        <dbReference type="RefSeq" id="XP_025032422.1"/>
    </source>
</evidence>
<dbReference type="Gene3D" id="2.60.40.3210">
    <property type="entry name" value="Zona pellucida, ZP-N domain"/>
    <property type="match status" value="1"/>
</dbReference>
<organism evidence="2 3">
    <name type="scientific">Python bivittatus</name>
    <name type="common">Burmese python</name>
    <name type="synonym">Python molurus bivittatus</name>
    <dbReference type="NCBI Taxonomy" id="176946"/>
    <lineage>
        <taxon>Eukaryota</taxon>
        <taxon>Metazoa</taxon>
        <taxon>Chordata</taxon>
        <taxon>Craniata</taxon>
        <taxon>Vertebrata</taxon>
        <taxon>Euteleostomi</taxon>
        <taxon>Lepidosauria</taxon>
        <taxon>Squamata</taxon>
        <taxon>Bifurcata</taxon>
        <taxon>Unidentata</taxon>
        <taxon>Episquamata</taxon>
        <taxon>Toxicofera</taxon>
        <taxon>Serpentes</taxon>
        <taxon>Henophidia</taxon>
        <taxon>Pythonidae</taxon>
        <taxon>Python</taxon>
    </lineage>
</organism>
<dbReference type="AlphaFoldDB" id="A0A9F5N5A4"/>
<name>A0A9F5N5A4_PYTBI</name>
<keyword evidence="2" id="KW-1185">Reference proteome</keyword>